<dbReference type="PANTHER" id="PTHR33180:SF31">
    <property type="entry name" value="POLYPROTEIN PROTEIN"/>
    <property type="match status" value="1"/>
</dbReference>
<dbReference type="InterPro" id="IPR046796">
    <property type="entry name" value="Transposase_32_dom"/>
</dbReference>
<accession>A0AAV9K1G1</accession>
<organism evidence="2 3">
    <name type="scientific">Solanum pinnatisectum</name>
    <name type="common">tansyleaf nightshade</name>
    <dbReference type="NCBI Taxonomy" id="50273"/>
    <lineage>
        <taxon>Eukaryota</taxon>
        <taxon>Viridiplantae</taxon>
        <taxon>Streptophyta</taxon>
        <taxon>Embryophyta</taxon>
        <taxon>Tracheophyta</taxon>
        <taxon>Spermatophyta</taxon>
        <taxon>Magnoliopsida</taxon>
        <taxon>eudicotyledons</taxon>
        <taxon>Gunneridae</taxon>
        <taxon>Pentapetalae</taxon>
        <taxon>asterids</taxon>
        <taxon>lamiids</taxon>
        <taxon>Solanales</taxon>
        <taxon>Solanaceae</taxon>
        <taxon>Solanoideae</taxon>
        <taxon>Solaneae</taxon>
        <taxon>Solanum</taxon>
    </lineage>
</organism>
<evidence type="ECO:0000313" key="3">
    <source>
        <dbReference type="Proteomes" id="UP001311915"/>
    </source>
</evidence>
<protein>
    <recommendedName>
        <fullName evidence="1">Putative plant transposon protein domain-containing protein</fullName>
    </recommendedName>
</protein>
<keyword evidence="3" id="KW-1185">Reference proteome</keyword>
<sequence length="192" mass="21719">MVRGKEVECHSEHINIVLGKPLHSALPYKGLPIVQSLDNLKGWLAPMISDTTPRWIDAGAPNEKRDMNSASRFWFGFISSTIMPSQNEFILLHPKATCLGSIMARKWINLGLMMSQEMAMRAKQKLTSLPFPVLVTELCRQAGVPRDTTRDVEVTPSFSTDIRRIEVEFTREEVDKRRAALADTSPEFYINS</sequence>
<dbReference type="EMBL" id="JAWPEI010000074">
    <property type="protein sequence ID" value="KAK4706519.1"/>
    <property type="molecule type" value="Genomic_DNA"/>
</dbReference>
<reference evidence="2 3" key="1">
    <citation type="submission" date="2023-10" db="EMBL/GenBank/DDBJ databases">
        <title>Genome-Wide Identification Analysis in wild type Solanum Pinnatisectum Reveals Some Genes Defensing Phytophthora Infestans.</title>
        <authorList>
            <person name="Sun C."/>
        </authorList>
    </citation>
    <scope>NUCLEOTIDE SEQUENCE [LARGE SCALE GENOMIC DNA]</scope>
    <source>
        <strain evidence="2">LQN</strain>
        <tissue evidence="2">Leaf</tissue>
    </source>
</reference>
<dbReference type="AlphaFoldDB" id="A0AAV9K1G1"/>
<dbReference type="PANTHER" id="PTHR33180">
    <property type="entry name" value="PHOTOSYSTEM II CP43 REACTION CENTER PROTEIN"/>
    <property type="match status" value="1"/>
</dbReference>
<name>A0AAV9K1G1_9SOLN</name>
<dbReference type="Proteomes" id="UP001311915">
    <property type="component" value="Unassembled WGS sequence"/>
</dbReference>
<evidence type="ECO:0000259" key="1">
    <source>
        <dbReference type="Pfam" id="PF20167"/>
    </source>
</evidence>
<gene>
    <name evidence="2" type="ORF">R3W88_033936</name>
</gene>
<dbReference type="Pfam" id="PF20167">
    <property type="entry name" value="Transposase_32"/>
    <property type="match status" value="1"/>
</dbReference>
<comment type="caution">
    <text evidence="2">The sequence shown here is derived from an EMBL/GenBank/DDBJ whole genome shotgun (WGS) entry which is preliminary data.</text>
</comment>
<evidence type="ECO:0000313" key="2">
    <source>
        <dbReference type="EMBL" id="KAK4706519.1"/>
    </source>
</evidence>
<feature type="domain" description="Putative plant transposon protein" evidence="1">
    <location>
        <begin position="1"/>
        <end position="145"/>
    </location>
</feature>
<proteinExistence type="predicted"/>